<gene>
    <name evidence="2" type="ORF">P7K49_005811</name>
</gene>
<organism evidence="2 3">
    <name type="scientific">Saguinus oedipus</name>
    <name type="common">Cotton-top tamarin</name>
    <name type="synonym">Oedipomidas oedipus</name>
    <dbReference type="NCBI Taxonomy" id="9490"/>
    <lineage>
        <taxon>Eukaryota</taxon>
        <taxon>Metazoa</taxon>
        <taxon>Chordata</taxon>
        <taxon>Craniata</taxon>
        <taxon>Vertebrata</taxon>
        <taxon>Euteleostomi</taxon>
        <taxon>Mammalia</taxon>
        <taxon>Eutheria</taxon>
        <taxon>Euarchontoglires</taxon>
        <taxon>Primates</taxon>
        <taxon>Haplorrhini</taxon>
        <taxon>Platyrrhini</taxon>
        <taxon>Cebidae</taxon>
        <taxon>Callitrichinae</taxon>
        <taxon>Saguinus</taxon>
    </lineage>
</organism>
<feature type="non-terminal residue" evidence="2">
    <location>
        <position position="70"/>
    </location>
</feature>
<reference evidence="2 3" key="1">
    <citation type="submission" date="2023-05" db="EMBL/GenBank/DDBJ databases">
        <title>B98-5 Cell Line De Novo Hybrid Assembly: An Optical Mapping Approach.</title>
        <authorList>
            <person name="Kananen K."/>
            <person name="Auerbach J.A."/>
            <person name="Kautto E."/>
            <person name="Blachly J.S."/>
        </authorList>
    </citation>
    <scope>NUCLEOTIDE SEQUENCE [LARGE SCALE GENOMIC DNA]</scope>
    <source>
        <strain evidence="2">B95-8</strain>
        <tissue evidence="2">Cell line</tissue>
    </source>
</reference>
<evidence type="ECO:0000256" key="1">
    <source>
        <dbReference type="SAM" id="MobiDB-lite"/>
    </source>
</evidence>
<accession>A0ABQ9W1F4</accession>
<evidence type="ECO:0000313" key="3">
    <source>
        <dbReference type="Proteomes" id="UP001266305"/>
    </source>
</evidence>
<dbReference type="EMBL" id="JASSZA010000003">
    <property type="protein sequence ID" value="KAK2115185.1"/>
    <property type="molecule type" value="Genomic_DNA"/>
</dbReference>
<feature type="region of interest" description="Disordered" evidence="1">
    <location>
        <begin position="1"/>
        <end position="32"/>
    </location>
</feature>
<proteinExistence type="predicted"/>
<evidence type="ECO:0000313" key="2">
    <source>
        <dbReference type="EMBL" id="KAK2115185.1"/>
    </source>
</evidence>
<comment type="caution">
    <text evidence="2">The sequence shown here is derived from an EMBL/GenBank/DDBJ whole genome shotgun (WGS) entry which is preliminary data.</text>
</comment>
<dbReference type="Proteomes" id="UP001266305">
    <property type="component" value="Unassembled WGS sequence"/>
</dbReference>
<name>A0ABQ9W1F4_SAGOE</name>
<keyword evidence="3" id="KW-1185">Reference proteome</keyword>
<protein>
    <submittedName>
        <fullName evidence="2">Uncharacterized protein</fullName>
    </submittedName>
</protein>
<sequence length="70" mass="7341">MASAGRARTPRRRPSEEPIRRRGLGVEGGQLEGTLATGPACWARSPAAVPLRRPVGALARPLSKLVATGK</sequence>